<keyword evidence="3" id="KW-1185">Reference proteome</keyword>
<dbReference type="OrthoDB" id="1295312at2"/>
<reference evidence="2 3" key="1">
    <citation type="submission" date="2019-04" db="EMBL/GenBank/DDBJ databases">
        <authorList>
            <person name="Liu A."/>
        </authorList>
    </citation>
    <scope>NUCLEOTIDE SEQUENCE [LARGE SCALE GENOMIC DNA]</scope>
    <source>
        <strain evidence="2 3">RZ03</strain>
    </source>
</reference>
<dbReference type="RefSeq" id="WP_135876714.1">
    <property type="nucleotide sequence ID" value="NZ_SRSO01000009.1"/>
</dbReference>
<evidence type="ECO:0000313" key="3">
    <source>
        <dbReference type="Proteomes" id="UP000307602"/>
    </source>
</evidence>
<sequence>MLSKEKKLQICDNITNSDVFKKAPKSSALLKYLVKSTLAGNYLKEDIIDLEFFGEKDNLNNSSPRIRVNIYNLRKKIDNYYETEGANATWRLCIDKGQYSVSFEKQDLRKTKFRNVRLKQILPYILLLLVSLFYIISNSKSKPPKLWGSYFKSDKKKSILVIADFFGMQGKTVTGRHGWVRDYSINSSEEYYELIEDKPELKETIQPAHYHFTTSMGAEATHYISKLFYNHNFDFDVRFTSNTSVVDLKKWNLIFVGPFLNKDKFISLFNDFNPYFKLEGEKLLLERHPKLKDTIFTTYFKGEDRDFSIVSRFKGPNKNECFLFFSNHDIGVKATVEHFTNKDSLDVFNKKYMSEKENFTALYEVNGKERTNLGLKNIMVVPF</sequence>
<proteinExistence type="predicted"/>
<keyword evidence="1" id="KW-1133">Transmembrane helix</keyword>
<protein>
    <submittedName>
        <fullName evidence="2">Winged helix family transcriptional regulator</fullName>
    </submittedName>
</protein>
<name>A0A4S1DZG7_9FLAO</name>
<dbReference type="Proteomes" id="UP000307602">
    <property type="component" value="Unassembled WGS sequence"/>
</dbReference>
<comment type="caution">
    <text evidence="2">The sequence shown here is derived from an EMBL/GenBank/DDBJ whole genome shotgun (WGS) entry which is preliminary data.</text>
</comment>
<feature type="transmembrane region" description="Helical" evidence="1">
    <location>
        <begin position="118"/>
        <end position="136"/>
    </location>
</feature>
<dbReference type="AlphaFoldDB" id="A0A4S1DZG7"/>
<organism evidence="2 3">
    <name type="scientific">Flavivirga rizhaonensis</name>
    <dbReference type="NCBI Taxonomy" id="2559571"/>
    <lineage>
        <taxon>Bacteria</taxon>
        <taxon>Pseudomonadati</taxon>
        <taxon>Bacteroidota</taxon>
        <taxon>Flavobacteriia</taxon>
        <taxon>Flavobacteriales</taxon>
        <taxon>Flavobacteriaceae</taxon>
        <taxon>Flavivirga</taxon>
    </lineage>
</organism>
<gene>
    <name evidence="2" type="ORF">EM932_08260</name>
</gene>
<dbReference type="EMBL" id="SRSO01000009">
    <property type="protein sequence ID" value="TGV02972.1"/>
    <property type="molecule type" value="Genomic_DNA"/>
</dbReference>
<keyword evidence="1" id="KW-0812">Transmembrane</keyword>
<evidence type="ECO:0000256" key="1">
    <source>
        <dbReference type="SAM" id="Phobius"/>
    </source>
</evidence>
<keyword evidence="1" id="KW-0472">Membrane</keyword>
<evidence type="ECO:0000313" key="2">
    <source>
        <dbReference type="EMBL" id="TGV02972.1"/>
    </source>
</evidence>
<accession>A0A4S1DZG7</accession>